<gene>
    <name evidence="13" type="ORF">D2V07_11320</name>
</gene>
<dbReference type="InterPro" id="IPR051085">
    <property type="entry name" value="MB_O-acyltransferase"/>
</dbReference>
<accession>A0A418NS40</accession>
<evidence type="ECO:0000256" key="2">
    <source>
        <dbReference type="ARBA" id="ARBA00005182"/>
    </source>
</evidence>
<keyword evidence="7" id="KW-0016">Alginate biosynthesis</keyword>
<evidence type="ECO:0000256" key="7">
    <source>
        <dbReference type="ARBA" id="ARBA00022841"/>
    </source>
</evidence>
<feature type="transmembrane region" description="Helical" evidence="12">
    <location>
        <begin position="358"/>
        <end position="379"/>
    </location>
</feature>
<evidence type="ECO:0000256" key="11">
    <source>
        <dbReference type="PIRNR" id="PIRNR016636"/>
    </source>
</evidence>
<evidence type="ECO:0000256" key="12">
    <source>
        <dbReference type="SAM" id="Phobius"/>
    </source>
</evidence>
<dbReference type="GO" id="GO:0005886">
    <property type="term" value="C:plasma membrane"/>
    <property type="evidence" value="ECO:0007669"/>
    <property type="project" value="UniProtKB-SubCell"/>
</dbReference>
<organism evidence="13 14">
    <name type="scientific">Aurantiacibacter zhengii</name>
    <dbReference type="NCBI Taxonomy" id="2307003"/>
    <lineage>
        <taxon>Bacteria</taxon>
        <taxon>Pseudomonadati</taxon>
        <taxon>Pseudomonadota</taxon>
        <taxon>Alphaproteobacteria</taxon>
        <taxon>Sphingomonadales</taxon>
        <taxon>Erythrobacteraceae</taxon>
        <taxon>Aurantiacibacter</taxon>
    </lineage>
</organism>
<dbReference type="RefSeq" id="WP_119587082.1">
    <property type="nucleotide sequence ID" value="NZ_CAWODQ010000024.1"/>
</dbReference>
<dbReference type="PANTHER" id="PTHR13285">
    <property type="entry name" value="ACYLTRANSFERASE"/>
    <property type="match status" value="1"/>
</dbReference>
<dbReference type="Proteomes" id="UP000286576">
    <property type="component" value="Unassembled WGS sequence"/>
</dbReference>
<comment type="caution">
    <text evidence="13">The sequence shown here is derived from an EMBL/GenBank/DDBJ whole genome shotgun (WGS) entry which is preliminary data.</text>
</comment>
<evidence type="ECO:0000313" key="13">
    <source>
        <dbReference type="EMBL" id="RIV85891.1"/>
    </source>
</evidence>
<evidence type="ECO:0000256" key="4">
    <source>
        <dbReference type="ARBA" id="ARBA00016084"/>
    </source>
</evidence>
<evidence type="ECO:0000256" key="1">
    <source>
        <dbReference type="ARBA" id="ARBA00004651"/>
    </source>
</evidence>
<dbReference type="GO" id="GO:0042121">
    <property type="term" value="P:alginic acid biosynthetic process"/>
    <property type="evidence" value="ECO:0007669"/>
    <property type="project" value="UniProtKB-KW"/>
</dbReference>
<feature type="transmembrane region" description="Helical" evidence="12">
    <location>
        <begin position="75"/>
        <end position="94"/>
    </location>
</feature>
<evidence type="ECO:0000256" key="8">
    <source>
        <dbReference type="ARBA" id="ARBA00022989"/>
    </source>
</evidence>
<keyword evidence="6 12" id="KW-0812">Transmembrane</keyword>
<keyword evidence="8 12" id="KW-1133">Transmembrane helix</keyword>
<dbReference type="PIRSF" id="PIRSF016636">
    <property type="entry name" value="AlgI_DltB"/>
    <property type="match status" value="1"/>
</dbReference>
<evidence type="ECO:0000256" key="6">
    <source>
        <dbReference type="ARBA" id="ARBA00022692"/>
    </source>
</evidence>
<keyword evidence="5 11" id="KW-1003">Cell membrane</keyword>
<sequence length="473" mass="54267">MLFNSWEYIVFLVVVTVAFFAMPMRWRVPFLLVASYYFYMQWDWKFAFLIGSVTWANWEAGRRIAETDRPRARKAWLWMALVVSLGVLFFFKYFNFFNESFRAAFEAGGMTYMVPYLPIILPVGVSFFTFQALSYPIDVYRGDHGPERSLTRFATYVVFFPQLIAGPIERASTLLDQFKEKHRFDIDRFGSGVQLIIWGLFKKVVIADRLGIYVDEIYAAPELYDGSTLLLATYFFAFQIYCDFSAYSDIAIGSARILGFNLSKNFALPYLATSIADFWRRWHISLTSWFRSYVYYPLGGNRVSTLVWMRNIWIVFVVSGVWHGAAWTFVVWGALHAAYYVVQWVWNKLVPTPTNPSWWAVLLGMLITFHAVVLAWVFFRAESIGDAWLVVTTILTDTGAMPDLGPSRFTAAINIALIVFLMGIQVLQSRGWISLYFSPSRFPPAMRAAGAAMLVCGIALLGVSSSAFIYFQF</sequence>
<evidence type="ECO:0000256" key="3">
    <source>
        <dbReference type="ARBA" id="ARBA00010323"/>
    </source>
</evidence>
<feature type="transmembrane region" description="Helical" evidence="12">
    <location>
        <begin position="409"/>
        <end position="428"/>
    </location>
</feature>
<comment type="subcellular location">
    <subcellularLocation>
        <location evidence="1">Cell membrane</location>
        <topology evidence="1">Multi-pass membrane protein</topology>
    </subcellularLocation>
</comment>
<keyword evidence="9 11" id="KW-0472">Membrane</keyword>
<feature type="transmembrane region" description="Helical" evidence="12">
    <location>
        <begin position="6"/>
        <end position="24"/>
    </location>
</feature>
<protein>
    <recommendedName>
        <fullName evidence="4">Probable alginate O-acetylase AlgI</fullName>
    </recommendedName>
    <alternativeName>
        <fullName evidence="10">Alginate biosynthesis protein AlgI</fullName>
    </alternativeName>
</protein>
<dbReference type="OrthoDB" id="139172at2"/>
<dbReference type="GO" id="GO:0016746">
    <property type="term" value="F:acyltransferase activity"/>
    <property type="evidence" value="ECO:0007669"/>
    <property type="project" value="UniProtKB-KW"/>
</dbReference>
<dbReference type="EMBL" id="QXFL01000004">
    <property type="protein sequence ID" value="RIV85891.1"/>
    <property type="molecule type" value="Genomic_DNA"/>
</dbReference>
<evidence type="ECO:0000313" key="14">
    <source>
        <dbReference type="Proteomes" id="UP000286576"/>
    </source>
</evidence>
<evidence type="ECO:0000256" key="10">
    <source>
        <dbReference type="ARBA" id="ARBA00031030"/>
    </source>
</evidence>
<evidence type="ECO:0000256" key="9">
    <source>
        <dbReference type="ARBA" id="ARBA00023136"/>
    </source>
</evidence>
<dbReference type="Pfam" id="PF03062">
    <property type="entry name" value="MBOAT"/>
    <property type="match status" value="1"/>
</dbReference>
<dbReference type="AlphaFoldDB" id="A0A418NS40"/>
<evidence type="ECO:0000256" key="5">
    <source>
        <dbReference type="ARBA" id="ARBA00022475"/>
    </source>
</evidence>
<keyword evidence="11" id="KW-0808">Transferase</keyword>
<comment type="pathway">
    <text evidence="2">Glycan biosynthesis; alginate biosynthesis.</text>
</comment>
<keyword evidence="11" id="KW-0012">Acyltransferase</keyword>
<name>A0A418NS40_9SPHN</name>
<comment type="similarity">
    <text evidence="3 11">Belongs to the membrane-bound acyltransferase family.</text>
</comment>
<feature type="transmembrane region" description="Helical" evidence="12">
    <location>
        <begin position="312"/>
        <end position="338"/>
    </location>
</feature>
<proteinExistence type="inferred from homology"/>
<dbReference type="InterPro" id="IPR024194">
    <property type="entry name" value="Ac/AlaTfrase_AlgI/DltB"/>
</dbReference>
<feature type="transmembrane region" description="Helical" evidence="12">
    <location>
        <begin position="114"/>
        <end position="133"/>
    </location>
</feature>
<reference evidence="13 14" key="1">
    <citation type="submission" date="2018-08" db="EMBL/GenBank/DDBJ databases">
        <title>Erythrobacter zhengii sp.nov., a bacterium isolated from deep-sea sediment.</title>
        <authorList>
            <person name="Fang C."/>
            <person name="Wu Y.-H."/>
            <person name="Sun C."/>
            <person name="Wang H."/>
            <person name="Cheng H."/>
            <person name="Meng F.-X."/>
            <person name="Wang C.-S."/>
            <person name="Xu X.-W."/>
        </authorList>
    </citation>
    <scope>NUCLEOTIDE SEQUENCE [LARGE SCALE GENOMIC DNA]</scope>
    <source>
        <strain evidence="13 14">V18</strain>
    </source>
</reference>
<feature type="transmembrane region" description="Helical" evidence="12">
    <location>
        <begin position="448"/>
        <end position="471"/>
    </location>
</feature>
<dbReference type="InterPro" id="IPR028362">
    <property type="entry name" value="AlgI"/>
</dbReference>
<feature type="transmembrane region" description="Helical" evidence="12">
    <location>
        <begin position="36"/>
        <end position="55"/>
    </location>
</feature>
<keyword evidence="14" id="KW-1185">Reference proteome</keyword>
<dbReference type="PIRSF" id="PIRSF500217">
    <property type="entry name" value="AlgI"/>
    <property type="match status" value="1"/>
</dbReference>
<dbReference type="InterPro" id="IPR004299">
    <property type="entry name" value="MBOAT_fam"/>
</dbReference>
<dbReference type="PANTHER" id="PTHR13285:SF18">
    <property type="entry name" value="PROTEIN-CYSTEINE N-PALMITOYLTRANSFERASE RASP"/>
    <property type="match status" value="1"/>
</dbReference>